<accession>A0A3S8ZRZ4</accession>
<dbReference type="Proteomes" id="UP000282438">
    <property type="component" value="Chromosome"/>
</dbReference>
<evidence type="ECO:0000313" key="1">
    <source>
        <dbReference type="EMBL" id="AZN36224.1"/>
    </source>
</evidence>
<dbReference type="PANTHER" id="PTHR35866">
    <property type="entry name" value="PUTATIVE-RELATED"/>
    <property type="match status" value="1"/>
</dbReference>
<evidence type="ECO:0000313" key="2">
    <source>
        <dbReference type="Proteomes" id="UP000282438"/>
    </source>
</evidence>
<gene>
    <name evidence="1" type="ORF">EJO50_06850</name>
</gene>
<keyword evidence="2" id="KW-1185">Reference proteome</keyword>
<dbReference type="KEGG" id="iod:EJO50_06850"/>
<reference evidence="1 2" key="1">
    <citation type="submission" date="2018-12" db="EMBL/GenBank/DDBJ databases">
        <title>Complete genome sequence of Iodobacter sp. H11R3.</title>
        <authorList>
            <person name="Bae J.-W."/>
        </authorList>
    </citation>
    <scope>NUCLEOTIDE SEQUENCE [LARGE SCALE GENOMIC DNA]</scope>
    <source>
        <strain evidence="1 2">H11R3</strain>
    </source>
</reference>
<dbReference type="RefSeq" id="WP_125972702.1">
    <property type="nucleotide sequence ID" value="NZ_CP034433.1"/>
</dbReference>
<dbReference type="OrthoDB" id="71604at2"/>
<organism evidence="1 2">
    <name type="scientific">Iodobacter ciconiae</name>
    <dbReference type="NCBI Taxonomy" id="2496266"/>
    <lineage>
        <taxon>Bacteria</taxon>
        <taxon>Pseudomonadati</taxon>
        <taxon>Pseudomonadota</taxon>
        <taxon>Betaproteobacteria</taxon>
        <taxon>Neisseriales</taxon>
        <taxon>Chitinibacteraceae</taxon>
        <taxon>Iodobacter</taxon>
    </lineage>
</organism>
<sequence>MTIPLIYHAHPDNPATWIKFRDELCQNCQSSCCTMPVEVKLSDLVRMNLVDAFEAEGEPPKQIAKRLTKAGIIDHFNFKNSIYTLKRKSNGDCRYLDLKTRLCTIYENRPNTCRNHPRIGPRPGYCAYRSRPAKLLISE</sequence>
<name>A0A3S8ZRZ4_9NEIS</name>
<dbReference type="AlphaFoldDB" id="A0A3S8ZRZ4"/>
<proteinExistence type="predicted"/>
<dbReference type="Pfam" id="PF03692">
    <property type="entry name" value="CxxCxxCC"/>
    <property type="match status" value="1"/>
</dbReference>
<dbReference type="InterPro" id="IPR005358">
    <property type="entry name" value="Puta_zinc/iron-chelating_dom"/>
</dbReference>
<dbReference type="EMBL" id="CP034433">
    <property type="protein sequence ID" value="AZN36224.1"/>
    <property type="molecule type" value="Genomic_DNA"/>
</dbReference>
<protein>
    <submittedName>
        <fullName evidence="1">YkgJ family cysteine cluster protein</fullName>
    </submittedName>
</protein>
<dbReference type="PANTHER" id="PTHR35866:SF1">
    <property type="entry name" value="YKGJ FAMILY CYSTEINE CLUSTER PROTEIN"/>
    <property type="match status" value="1"/>
</dbReference>